<keyword evidence="7" id="KW-1185">Reference proteome</keyword>
<accession>A0ABN3KK93</accession>
<evidence type="ECO:0000256" key="2">
    <source>
        <dbReference type="ARBA" id="ARBA00022679"/>
    </source>
</evidence>
<name>A0ABN3KK93_9ACTN</name>
<dbReference type="EMBL" id="BAAARW010000050">
    <property type="protein sequence ID" value="GAA2459800.1"/>
    <property type="molecule type" value="Genomic_DNA"/>
</dbReference>
<evidence type="ECO:0000259" key="5">
    <source>
        <dbReference type="Pfam" id="PF13439"/>
    </source>
</evidence>
<evidence type="ECO:0000313" key="7">
    <source>
        <dbReference type="Proteomes" id="UP001501231"/>
    </source>
</evidence>
<dbReference type="Pfam" id="PF00534">
    <property type="entry name" value="Glycos_transf_1"/>
    <property type="match status" value="1"/>
</dbReference>
<dbReference type="Proteomes" id="UP001501231">
    <property type="component" value="Unassembled WGS sequence"/>
</dbReference>
<dbReference type="Gene3D" id="3.40.50.2000">
    <property type="entry name" value="Glycogen Phosphorylase B"/>
    <property type="match status" value="2"/>
</dbReference>
<dbReference type="RefSeq" id="WP_344598720.1">
    <property type="nucleotide sequence ID" value="NZ_BAAARW010000050.1"/>
</dbReference>
<feature type="domain" description="Glycosyl transferase family 1" evidence="4">
    <location>
        <begin position="253"/>
        <end position="406"/>
    </location>
</feature>
<dbReference type="InterPro" id="IPR001296">
    <property type="entry name" value="Glyco_trans_1"/>
</dbReference>
<comment type="caution">
    <text evidence="6">The sequence shown here is derived from an EMBL/GenBank/DDBJ whole genome shotgun (WGS) entry which is preliminary data.</text>
</comment>
<keyword evidence="1" id="KW-0328">Glycosyltransferase</keyword>
<proteinExistence type="predicted"/>
<evidence type="ECO:0000256" key="1">
    <source>
        <dbReference type="ARBA" id="ARBA00022676"/>
    </source>
</evidence>
<protein>
    <submittedName>
        <fullName evidence="6">Glycosyltransferase family 1 protein</fullName>
    </submittedName>
</protein>
<dbReference type="InterPro" id="IPR028098">
    <property type="entry name" value="Glyco_trans_4-like_N"/>
</dbReference>
<dbReference type="SUPFAM" id="SSF53756">
    <property type="entry name" value="UDP-Glycosyltransferase/glycogen phosphorylase"/>
    <property type="match status" value="1"/>
</dbReference>
<reference evidence="6 7" key="1">
    <citation type="journal article" date="2019" name="Int. J. Syst. Evol. Microbiol.">
        <title>The Global Catalogue of Microorganisms (GCM) 10K type strain sequencing project: providing services to taxonomists for standard genome sequencing and annotation.</title>
        <authorList>
            <consortium name="The Broad Institute Genomics Platform"/>
            <consortium name="The Broad Institute Genome Sequencing Center for Infectious Disease"/>
            <person name="Wu L."/>
            <person name="Ma J."/>
        </authorList>
    </citation>
    <scope>NUCLEOTIDE SEQUENCE [LARGE SCALE GENOMIC DNA]</scope>
    <source>
        <strain evidence="6 7">JCM 3325</strain>
    </source>
</reference>
<sequence length="447" mass="47390">MNPMTIAMVSEHASPLATRAGLGGADGGGQNVCVADLATEMGRQGHHVTVYTRRDAPDLPRRVRLAQGVTVEHVPAGPPGPVPKDELLPLMPGFGRHLERRWAQAPPDVVHAHFWLSGLASLQAAERLRAEGGRGVPVVQTFHALGTVKRRHQGERDTSPAERPRLEAAIGRTADAVIASCTDETRELLRMGVPRERICVVPCGVDLDRFRPEGPAGPADAVDDSGPPGAARKDGAQGFGPPGFGAQGFAARLVVLSRLVERKGVDTAIEALAQIPGAGLVVAGGTPPAVLDADPEVRRLREVARAAGVHDRVAFLGRVRRDEVPVLLRSADLVVTLPWYEPFGMVPLEAMACGVPVVATGVGGHLDSIVDGVTGVQVPPRRPGETARRVRELLADPTRRAAMGFAGSDRARSRYSWARIAQETLAVYARAAAQRGDPMTTMEGSRS</sequence>
<evidence type="ECO:0000256" key="3">
    <source>
        <dbReference type="SAM" id="MobiDB-lite"/>
    </source>
</evidence>
<evidence type="ECO:0000313" key="6">
    <source>
        <dbReference type="EMBL" id="GAA2459800.1"/>
    </source>
</evidence>
<keyword evidence="2" id="KW-0808">Transferase</keyword>
<dbReference type="PANTHER" id="PTHR12526:SF635">
    <property type="entry name" value="GLYCOSYL TRANSFERASE GROUP 1"/>
    <property type="match status" value="1"/>
</dbReference>
<gene>
    <name evidence="6" type="ORF">GCM10010191_95140</name>
</gene>
<dbReference type="PANTHER" id="PTHR12526">
    <property type="entry name" value="GLYCOSYLTRANSFERASE"/>
    <property type="match status" value="1"/>
</dbReference>
<evidence type="ECO:0000259" key="4">
    <source>
        <dbReference type="Pfam" id="PF00534"/>
    </source>
</evidence>
<feature type="domain" description="Glycosyltransferase subfamily 4-like N-terminal" evidence="5">
    <location>
        <begin position="28"/>
        <end position="209"/>
    </location>
</feature>
<dbReference type="Pfam" id="PF13439">
    <property type="entry name" value="Glyco_transf_4"/>
    <property type="match status" value="1"/>
</dbReference>
<organism evidence="6 7">
    <name type="scientific">Actinomadura vinacea</name>
    <dbReference type="NCBI Taxonomy" id="115336"/>
    <lineage>
        <taxon>Bacteria</taxon>
        <taxon>Bacillati</taxon>
        <taxon>Actinomycetota</taxon>
        <taxon>Actinomycetes</taxon>
        <taxon>Streptosporangiales</taxon>
        <taxon>Thermomonosporaceae</taxon>
        <taxon>Actinomadura</taxon>
    </lineage>
</organism>
<feature type="region of interest" description="Disordered" evidence="3">
    <location>
        <begin position="211"/>
        <end position="237"/>
    </location>
</feature>